<name>W0EH95_9FIRM</name>
<dbReference type="Proteomes" id="UP000010847">
    <property type="component" value="Chromosome"/>
</dbReference>
<dbReference type="STRING" id="871968.DESME_02970"/>
<organism evidence="1 2">
    <name type="scientific">Desulfitobacterium metallireducens DSM 15288</name>
    <dbReference type="NCBI Taxonomy" id="871968"/>
    <lineage>
        <taxon>Bacteria</taxon>
        <taxon>Bacillati</taxon>
        <taxon>Bacillota</taxon>
        <taxon>Clostridia</taxon>
        <taxon>Eubacteriales</taxon>
        <taxon>Desulfitobacteriaceae</taxon>
        <taxon>Desulfitobacterium</taxon>
    </lineage>
</organism>
<reference evidence="1 2" key="1">
    <citation type="submission" date="2013-12" db="EMBL/GenBank/DDBJ databases">
        <authorList>
            <consortium name="DOE Joint Genome Institute"/>
            <person name="Smidt H."/>
            <person name="Huntemann M."/>
            <person name="Han J."/>
            <person name="Chen A."/>
            <person name="Kyrpides N."/>
            <person name="Mavromatis K."/>
            <person name="Markowitz V."/>
            <person name="Palaniappan K."/>
            <person name="Ivanova N."/>
            <person name="Schaumberg A."/>
            <person name="Pati A."/>
            <person name="Liolios K."/>
            <person name="Nordberg H.P."/>
            <person name="Cantor M.N."/>
            <person name="Hua S.X."/>
            <person name="Woyke T."/>
        </authorList>
    </citation>
    <scope>NUCLEOTIDE SEQUENCE [LARGE SCALE GENOMIC DNA]</scope>
    <source>
        <strain evidence="2">DSM 15288</strain>
    </source>
</reference>
<keyword evidence="2" id="KW-1185">Reference proteome</keyword>
<proteinExistence type="predicted"/>
<dbReference type="OrthoDB" id="2083708at2"/>
<evidence type="ECO:0000313" key="1">
    <source>
        <dbReference type="EMBL" id="AHF08441.1"/>
    </source>
</evidence>
<dbReference type="EMBL" id="CP007032">
    <property type="protein sequence ID" value="AHF08441.1"/>
    <property type="molecule type" value="Genomic_DNA"/>
</dbReference>
<accession>W0EH95</accession>
<protein>
    <submittedName>
        <fullName evidence="1">Uncharacterized protein</fullName>
    </submittedName>
</protein>
<evidence type="ECO:0000313" key="2">
    <source>
        <dbReference type="Proteomes" id="UP000010847"/>
    </source>
</evidence>
<sequence>MYKNNALYYLYSLKEIGLMDEYSDKHFIIQAMNGNLDFFERYPYVASKSLNITNGLDLANTFLMNFSAKLFNLSHKFSKSDIDEFVRNQLAAGKDKYSEEQFFRAVSEVNVLSYLVNFTGRLRSASYEYRLTKNGPNPEARINLNDDIIIDVEVKTPGFEKSHSYPKSKLGMIKPNVVLDDNGKKKVGQYCKNASLELVMPRVLKLKDFIDSAAEKFEKPSSPKHFNLLFINWTYTDFPECELNEPISLLVNPISGILYNDAALNFVKTFDKENKIYKKLERRNLDKISAIILYRDTIDSILSGDFRYHFGHNSFKLLLNEKNNNDLDFYLLCKTLHMNPYNTGSTLQWVPADYEMKSNVPREVAENAVRFVDDVLWQSDELLSGVFPDPNLIRKLRKQIYLQEDPYYVKKV</sequence>
<gene>
    <name evidence="1" type="ORF">DESME_02970</name>
</gene>
<dbReference type="AlphaFoldDB" id="W0EH95"/>
<dbReference type="KEGG" id="dmt:DESME_02970"/>
<dbReference type="HOGENOM" id="CLU_053812_0_0_9"/>